<name>T1F1K6_HELRO</name>
<dbReference type="HOGENOM" id="CLU_2006347_0_0_1"/>
<reference evidence="2" key="3">
    <citation type="submission" date="2015-06" db="UniProtKB">
        <authorList>
            <consortium name="EnsemblMetazoa"/>
        </authorList>
    </citation>
    <scope>IDENTIFICATION</scope>
</reference>
<dbReference type="EMBL" id="KB096080">
    <property type="protein sequence ID" value="ESO08383.1"/>
    <property type="molecule type" value="Genomic_DNA"/>
</dbReference>
<dbReference type="Proteomes" id="UP000015101">
    <property type="component" value="Unassembled WGS sequence"/>
</dbReference>
<dbReference type="EMBL" id="AMQM01003222">
    <property type="status" value="NOT_ANNOTATED_CDS"/>
    <property type="molecule type" value="Genomic_DNA"/>
</dbReference>
<reference evidence="1 3" key="2">
    <citation type="journal article" date="2013" name="Nature">
        <title>Insights into bilaterian evolution from three spiralian genomes.</title>
        <authorList>
            <person name="Simakov O."/>
            <person name="Marletaz F."/>
            <person name="Cho S.J."/>
            <person name="Edsinger-Gonzales E."/>
            <person name="Havlak P."/>
            <person name="Hellsten U."/>
            <person name="Kuo D.H."/>
            <person name="Larsson T."/>
            <person name="Lv J."/>
            <person name="Arendt D."/>
            <person name="Savage R."/>
            <person name="Osoegawa K."/>
            <person name="de Jong P."/>
            <person name="Grimwood J."/>
            <person name="Chapman J.A."/>
            <person name="Shapiro H."/>
            <person name="Aerts A."/>
            <person name="Otillar R.P."/>
            <person name="Terry A.Y."/>
            <person name="Boore J.L."/>
            <person name="Grigoriev I.V."/>
            <person name="Lindberg D.R."/>
            <person name="Seaver E.C."/>
            <person name="Weisblat D.A."/>
            <person name="Putnam N.H."/>
            <person name="Rokhsar D.S."/>
        </authorList>
    </citation>
    <scope>NUCLEOTIDE SEQUENCE</scope>
</reference>
<proteinExistence type="predicted"/>
<dbReference type="RefSeq" id="XP_009013313.1">
    <property type="nucleotide sequence ID" value="XM_009015065.1"/>
</dbReference>
<dbReference type="GeneID" id="20202706"/>
<dbReference type="EnsemblMetazoa" id="HelroT169205">
    <property type="protein sequence ID" value="HelroP169205"/>
    <property type="gene ID" value="HelroG169205"/>
</dbReference>
<reference evidence="3" key="1">
    <citation type="submission" date="2012-12" db="EMBL/GenBank/DDBJ databases">
        <authorList>
            <person name="Hellsten U."/>
            <person name="Grimwood J."/>
            <person name="Chapman J.A."/>
            <person name="Shapiro H."/>
            <person name="Aerts A."/>
            <person name="Otillar R.P."/>
            <person name="Terry A.Y."/>
            <person name="Boore J.L."/>
            <person name="Simakov O."/>
            <person name="Marletaz F."/>
            <person name="Cho S.-J."/>
            <person name="Edsinger-Gonzales E."/>
            <person name="Havlak P."/>
            <person name="Kuo D.-H."/>
            <person name="Larsson T."/>
            <person name="Lv J."/>
            <person name="Arendt D."/>
            <person name="Savage R."/>
            <person name="Osoegawa K."/>
            <person name="de Jong P."/>
            <person name="Lindberg D.R."/>
            <person name="Seaver E.C."/>
            <person name="Weisblat D.A."/>
            <person name="Putnam N.H."/>
            <person name="Grigoriev I.V."/>
            <person name="Rokhsar D.S."/>
        </authorList>
    </citation>
    <scope>NUCLEOTIDE SEQUENCE</scope>
</reference>
<dbReference type="EMBL" id="AMQM01003221">
    <property type="status" value="NOT_ANNOTATED_CDS"/>
    <property type="molecule type" value="Genomic_DNA"/>
</dbReference>
<keyword evidence="3" id="KW-1185">Reference proteome</keyword>
<evidence type="ECO:0000313" key="2">
    <source>
        <dbReference type="EnsemblMetazoa" id="HelroP169205"/>
    </source>
</evidence>
<dbReference type="AlphaFoldDB" id="T1F1K6"/>
<accession>T1F1K6</accession>
<dbReference type="InParanoid" id="T1F1K6"/>
<protein>
    <submittedName>
        <fullName evidence="1 2">Uncharacterized protein</fullName>
    </submittedName>
</protein>
<dbReference type="OrthoDB" id="6617140at2759"/>
<dbReference type="CTD" id="20202706"/>
<gene>
    <name evidence="2" type="primary">20202706</name>
    <name evidence="1" type="ORF">HELRODRAFT_169205</name>
</gene>
<sequence>MDKREEILSCEVKRKLSGAARRKLIKEAIIEELPRLHILQENQKVKYESAINTLKRLSDTRWASRNHAVDAIVESLFAILETLEDINYGEKVFIQYLLKNLGLEATSWTTTMIDWVMNLKPKKS</sequence>
<evidence type="ECO:0000313" key="3">
    <source>
        <dbReference type="Proteomes" id="UP000015101"/>
    </source>
</evidence>
<evidence type="ECO:0000313" key="1">
    <source>
        <dbReference type="EMBL" id="ESO08383.1"/>
    </source>
</evidence>
<organism evidence="2 3">
    <name type="scientific">Helobdella robusta</name>
    <name type="common">Californian leech</name>
    <dbReference type="NCBI Taxonomy" id="6412"/>
    <lineage>
        <taxon>Eukaryota</taxon>
        <taxon>Metazoa</taxon>
        <taxon>Spiralia</taxon>
        <taxon>Lophotrochozoa</taxon>
        <taxon>Annelida</taxon>
        <taxon>Clitellata</taxon>
        <taxon>Hirudinea</taxon>
        <taxon>Rhynchobdellida</taxon>
        <taxon>Glossiphoniidae</taxon>
        <taxon>Helobdella</taxon>
    </lineage>
</organism>
<dbReference type="KEGG" id="hro:HELRODRAFT_169205"/>